<keyword evidence="1" id="KW-0472">Membrane</keyword>
<dbReference type="EMBL" id="MFFM01000003">
    <property type="protein sequence ID" value="OGF14327.1"/>
    <property type="molecule type" value="Genomic_DNA"/>
</dbReference>
<dbReference type="Proteomes" id="UP000177230">
    <property type="component" value="Unassembled WGS sequence"/>
</dbReference>
<sequence>MNKRLIVILFPMLLMYGCATVMPERGMGNFSNEPTMIDSIAFENVHLSEYQFKALEVRHKSSYNYSVYNDLREIYLKADSLYNAAGSEARPIKKGAKYGFITGAVIGSAFMVWAFSSSSGPESMAGLSILAAGEVIAITTVAGLAIGSSIFAINKFNGGRRMSKKEITLLNDLIKKYNEIVVSSR</sequence>
<evidence type="ECO:0000256" key="1">
    <source>
        <dbReference type="SAM" id="Phobius"/>
    </source>
</evidence>
<feature type="transmembrane region" description="Helical" evidence="1">
    <location>
        <begin position="127"/>
        <end position="153"/>
    </location>
</feature>
<name>A0A1F5RIJ1_9BACT</name>
<evidence type="ECO:0000313" key="2">
    <source>
        <dbReference type="EMBL" id="OGF14327.1"/>
    </source>
</evidence>
<dbReference type="PROSITE" id="PS51257">
    <property type="entry name" value="PROKAR_LIPOPROTEIN"/>
    <property type="match status" value="1"/>
</dbReference>
<dbReference type="AlphaFoldDB" id="A0A1F5RIJ1"/>
<reference evidence="2 3" key="1">
    <citation type="journal article" date="2016" name="Nat. Commun.">
        <title>Thousands of microbial genomes shed light on interconnected biogeochemical processes in an aquifer system.</title>
        <authorList>
            <person name="Anantharaman K."/>
            <person name="Brown C.T."/>
            <person name="Hug L.A."/>
            <person name="Sharon I."/>
            <person name="Castelle C.J."/>
            <person name="Probst A.J."/>
            <person name="Thomas B.C."/>
            <person name="Singh A."/>
            <person name="Wilkins M.J."/>
            <person name="Karaoz U."/>
            <person name="Brodie E.L."/>
            <person name="Williams K.H."/>
            <person name="Hubbard S.S."/>
            <person name="Banfield J.F."/>
        </authorList>
    </citation>
    <scope>NUCLEOTIDE SEQUENCE [LARGE SCALE GENOMIC DNA]</scope>
</reference>
<evidence type="ECO:0000313" key="3">
    <source>
        <dbReference type="Proteomes" id="UP000177230"/>
    </source>
</evidence>
<keyword evidence="1" id="KW-1133">Transmembrane helix</keyword>
<comment type="caution">
    <text evidence="2">The sequence shown here is derived from an EMBL/GenBank/DDBJ whole genome shotgun (WGS) entry which is preliminary data.</text>
</comment>
<gene>
    <name evidence="2" type="ORF">A2024_10060</name>
</gene>
<organism evidence="2 3">
    <name type="scientific">Candidatus Edwardsbacteria bacterium GWF2_54_11</name>
    <dbReference type="NCBI Taxonomy" id="1817851"/>
    <lineage>
        <taxon>Bacteria</taxon>
        <taxon>Candidatus Edwardsiibacteriota</taxon>
    </lineage>
</organism>
<feature type="transmembrane region" description="Helical" evidence="1">
    <location>
        <begin position="6"/>
        <end position="22"/>
    </location>
</feature>
<accession>A0A1F5RIJ1</accession>
<proteinExistence type="predicted"/>
<feature type="transmembrane region" description="Helical" evidence="1">
    <location>
        <begin position="98"/>
        <end position="115"/>
    </location>
</feature>
<keyword evidence="1" id="KW-0812">Transmembrane</keyword>
<protein>
    <submittedName>
        <fullName evidence="2">Uncharacterized protein</fullName>
    </submittedName>
</protein>